<dbReference type="SUPFAM" id="SSF49464">
    <property type="entry name" value="Carboxypeptidase regulatory domain-like"/>
    <property type="match status" value="1"/>
</dbReference>
<dbReference type="InterPro" id="IPR023997">
    <property type="entry name" value="TonB-dep_OMP_SusC/RagA_CS"/>
</dbReference>
<dbReference type="EMBL" id="BBWV01000003">
    <property type="protein sequence ID" value="GAO44072.1"/>
    <property type="molecule type" value="Genomic_DNA"/>
</dbReference>
<dbReference type="Gene3D" id="2.40.170.20">
    <property type="entry name" value="TonB-dependent receptor, beta-barrel domain"/>
    <property type="match status" value="1"/>
</dbReference>
<accession>A0A0E9N223</accession>
<keyword evidence="12" id="KW-0675">Receptor</keyword>
<evidence type="ECO:0000256" key="6">
    <source>
        <dbReference type="ARBA" id="ARBA00023136"/>
    </source>
</evidence>
<organism evidence="12 13">
    <name type="scientific">Flavihumibacter petaseus NBRC 106054</name>
    <dbReference type="NCBI Taxonomy" id="1220578"/>
    <lineage>
        <taxon>Bacteria</taxon>
        <taxon>Pseudomonadati</taxon>
        <taxon>Bacteroidota</taxon>
        <taxon>Chitinophagia</taxon>
        <taxon>Chitinophagales</taxon>
        <taxon>Chitinophagaceae</taxon>
        <taxon>Flavihumibacter</taxon>
    </lineage>
</organism>
<feature type="domain" description="TonB-dependent receptor-like beta-barrel" evidence="10">
    <location>
        <begin position="418"/>
        <end position="1001"/>
    </location>
</feature>
<reference evidence="12 13" key="1">
    <citation type="submission" date="2015-04" db="EMBL/GenBank/DDBJ databases">
        <title>Whole genome shotgun sequence of Flavihumibacter petaseus NBRC 106054.</title>
        <authorList>
            <person name="Miyazawa S."/>
            <person name="Hosoyama A."/>
            <person name="Hashimoto M."/>
            <person name="Noguchi M."/>
            <person name="Tsuchikane K."/>
            <person name="Ohji S."/>
            <person name="Yamazoe A."/>
            <person name="Ichikawa N."/>
            <person name="Kimura A."/>
            <person name="Fujita N."/>
        </authorList>
    </citation>
    <scope>NUCLEOTIDE SEQUENCE [LARGE SCALE GENOMIC DNA]</scope>
    <source>
        <strain evidence="12 13">NBRC 106054</strain>
    </source>
</reference>
<keyword evidence="6 8" id="KW-0472">Membrane</keyword>
<proteinExistence type="inferred from homology"/>
<keyword evidence="4 8" id="KW-0812">Transmembrane</keyword>
<sequence>MLVLVTGYGVSAFAQQTVKGVIRDDKGKPLAGVTVSIKNGDGSTVSNSKGEYEIKAEGGSVLVFTYVGLAPQEVAVKGGSLPAVVLKQESAALGEVVVVGYGTQKRTAVTGAVSTIKGTELLKSPSTNISSLLGGRLPGITSVQESGEPGSDQAGLIIRGSRVGVTYIVDGIPRSINDIDPNDVESISVLKDGAAAAVYGLQAAGGVIIVTTKKGSGVKPTISYTGSTGVSVNANFPQFMNGPQFAHYYNMADMMDKLANGTITDKSQYVPIFTGADVEKMLNNDPTDGWDNVNYIDKVFGNGRNSRHSLSLQGAKDNVKYFASLGMQDQSGNIDNFNFKRYNLRTNVSAQVAKNVTFDLGVAGAVTSKQTPGYVAGGTDANSYLGEQGWFSIAKQTIGMHPYLPVQYEGLYTGVTPRNNSSIPNSPLAAIYESGYKKTSGVDIQTNIGLTYNLPWVPGMKLRAYGAYDAWTSRNKNLDEFYYTNAVRLPDGTSAHQFVKMLDAKSVTYNSLGEGQTNSRQLVGQGSLAYERKFGLHGVDALLLAEVRDSKSNSLSAYARDVMFPELPELGLSTPANSPNGGWSDRARSVGYVFRAKYDYANKYMAEFTGRYDGSYKFSGNVDGNRWGFFPSASLAWRITEERFMEKPSFLDDLKIRVSAGLLGNDNVSPYSYLSTYSFGSQLPLNGVLNNSMYTSVIANPNLSWEKTLSYNAGFDASFWKGKLTAEFDVFYTYTYDILMSMSAGYPPSMGGYYFTYENYGKTDSKGFELLLKYQHAVQLGGKALRFSVSPNVSYATARWIKYNDSPNSPEIQKVSGKKTGVISGWVADGLFRSEKEIDEAAWYGSRPNVGDIRYKDLNGDGKIDYQDRGLIGRPNRPELMYGLNLGASWNGFDINAQFTGGALFEVSLTGTYFNGYDDNTIWTQTFKEGANSPLFLVENAYSVDNPNGTFPRITLSSTTHGGDNGLASTFWFRNGTYVRLKSAQIGYSIPESMTRRIGVNRFRVFAEGSNIFTISGLPEGVDPESPRVNNGYYPQQKIFAAGVTLTF</sequence>
<dbReference type="NCBIfam" id="TIGR04056">
    <property type="entry name" value="OMP_RagA_SusC"/>
    <property type="match status" value="1"/>
</dbReference>
<comment type="similarity">
    <text evidence="8 9">Belongs to the TonB-dependent receptor family.</text>
</comment>
<keyword evidence="3 8" id="KW-1134">Transmembrane beta strand</keyword>
<keyword evidence="13" id="KW-1185">Reference proteome</keyword>
<dbReference type="AlphaFoldDB" id="A0A0E9N223"/>
<evidence type="ECO:0000259" key="10">
    <source>
        <dbReference type="Pfam" id="PF00593"/>
    </source>
</evidence>
<evidence type="ECO:0000256" key="3">
    <source>
        <dbReference type="ARBA" id="ARBA00022452"/>
    </source>
</evidence>
<evidence type="ECO:0000259" key="11">
    <source>
        <dbReference type="Pfam" id="PF07715"/>
    </source>
</evidence>
<dbReference type="Gene3D" id="2.60.40.1120">
    <property type="entry name" value="Carboxypeptidase-like, regulatory domain"/>
    <property type="match status" value="1"/>
</dbReference>
<evidence type="ECO:0000313" key="12">
    <source>
        <dbReference type="EMBL" id="GAO44072.1"/>
    </source>
</evidence>
<evidence type="ECO:0000313" key="13">
    <source>
        <dbReference type="Proteomes" id="UP000033121"/>
    </source>
</evidence>
<dbReference type="Pfam" id="PF07715">
    <property type="entry name" value="Plug"/>
    <property type="match status" value="1"/>
</dbReference>
<comment type="subcellular location">
    <subcellularLocation>
        <location evidence="1 8">Cell outer membrane</location>
        <topology evidence="1 8">Multi-pass membrane protein</topology>
    </subcellularLocation>
</comment>
<evidence type="ECO:0000256" key="2">
    <source>
        <dbReference type="ARBA" id="ARBA00022448"/>
    </source>
</evidence>
<dbReference type="Gene3D" id="2.170.130.10">
    <property type="entry name" value="TonB-dependent receptor, plug domain"/>
    <property type="match status" value="1"/>
</dbReference>
<dbReference type="SUPFAM" id="SSF56935">
    <property type="entry name" value="Porins"/>
    <property type="match status" value="1"/>
</dbReference>
<dbReference type="Pfam" id="PF13715">
    <property type="entry name" value="CarbopepD_reg_2"/>
    <property type="match status" value="1"/>
</dbReference>
<name>A0A0E9N223_9BACT</name>
<dbReference type="NCBIfam" id="TIGR04057">
    <property type="entry name" value="SusC_RagA_signa"/>
    <property type="match status" value="1"/>
</dbReference>
<dbReference type="FunFam" id="2.170.130.10:FF:000003">
    <property type="entry name" value="SusC/RagA family TonB-linked outer membrane protein"/>
    <property type="match status" value="1"/>
</dbReference>
<dbReference type="InterPro" id="IPR037066">
    <property type="entry name" value="Plug_dom_sf"/>
</dbReference>
<dbReference type="Pfam" id="PF00593">
    <property type="entry name" value="TonB_dep_Rec_b-barrel"/>
    <property type="match status" value="1"/>
</dbReference>
<dbReference type="InterPro" id="IPR000531">
    <property type="entry name" value="Beta-barrel_TonB"/>
</dbReference>
<dbReference type="InterPro" id="IPR008969">
    <property type="entry name" value="CarboxyPept-like_regulatory"/>
</dbReference>
<evidence type="ECO:0000256" key="1">
    <source>
        <dbReference type="ARBA" id="ARBA00004571"/>
    </source>
</evidence>
<evidence type="ECO:0000256" key="7">
    <source>
        <dbReference type="ARBA" id="ARBA00023237"/>
    </source>
</evidence>
<evidence type="ECO:0000256" key="9">
    <source>
        <dbReference type="RuleBase" id="RU003357"/>
    </source>
</evidence>
<keyword evidence="5 9" id="KW-0798">TonB box</keyword>
<dbReference type="InterPro" id="IPR039426">
    <property type="entry name" value="TonB-dep_rcpt-like"/>
</dbReference>
<comment type="caution">
    <text evidence="12">The sequence shown here is derived from an EMBL/GenBank/DDBJ whole genome shotgun (WGS) entry which is preliminary data.</text>
</comment>
<dbReference type="PROSITE" id="PS52016">
    <property type="entry name" value="TONB_DEPENDENT_REC_3"/>
    <property type="match status" value="1"/>
</dbReference>
<evidence type="ECO:0000256" key="5">
    <source>
        <dbReference type="ARBA" id="ARBA00023077"/>
    </source>
</evidence>
<dbReference type="InterPro" id="IPR036942">
    <property type="entry name" value="Beta-barrel_TonB_sf"/>
</dbReference>
<dbReference type="Proteomes" id="UP000033121">
    <property type="component" value="Unassembled WGS sequence"/>
</dbReference>
<dbReference type="STRING" id="1220578.FPE01S_03_01120"/>
<dbReference type="InterPro" id="IPR012910">
    <property type="entry name" value="Plug_dom"/>
</dbReference>
<feature type="domain" description="TonB-dependent receptor plug" evidence="11">
    <location>
        <begin position="108"/>
        <end position="207"/>
    </location>
</feature>
<dbReference type="InterPro" id="IPR023996">
    <property type="entry name" value="TonB-dep_OMP_SusC/RagA"/>
</dbReference>
<evidence type="ECO:0000256" key="8">
    <source>
        <dbReference type="PROSITE-ProRule" id="PRU01360"/>
    </source>
</evidence>
<keyword evidence="7 8" id="KW-0998">Cell outer membrane</keyword>
<protein>
    <submittedName>
        <fullName evidence="12">Putative TonB-dependent receptor</fullName>
    </submittedName>
</protein>
<evidence type="ECO:0000256" key="4">
    <source>
        <dbReference type="ARBA" id="ARBA00022692"/>
    </source>
</evidence>
<gene>
    <name evidence="12" type="ORF">FPE01S_03_01120</name>
</gene>
<keyword evidence="2 8" id="KW-0813">Transport</keyword>
<dbReference type="GO" id="GO:0009279">
    <property type="term" value="C:cell outer membrane"/>
    <property type="evidence" value="ECO:0007669"/>
    <property type="project" value="UniProtKB-SubCell"/>
</dbReference>